<evidence type="ECO:0000313" key="4">
    <source>
        <dbReference type="EMBL" id="WCZ34511.1"/>
    </source>
</evidence>
<dbReference type="Proteomes" id="UP001220577">
    <property type="component" value="Chromosome"/>
</dbReference>
<keyword evidence="2" id="KW-1133">Transmembrane helix</keyword>
<sequence length="382" mass="38465">MRPAPFSPRTSRRAALLAVPAALLLAAPIAPVAHAQLPDGMSPEEVQSMIPGEISVPAGESTTVDVGVPVDVNYSSGGWTVTSSGTSVTVSAPNQPGATAAVPASAGGYSATVNLVAVGDGSADVGGDSGESGGSSGGGSGAAADGEAAGSEADGGASRGEGSDTSSGGGASDGRDDQGDRGGRGGQPGEVSADDNRDGSAPAVSHPSRSKAEPADDTAATKLYFDGEIRDNTIVVKVPLSRVKDLMKYASYDTEGATLRYLDVNGQVIEGVEREIDKGKRTITLTYPEGETPDNPFIMEMVRDGKADFVAVITSTNVPVEQAGDSNEDNQYGNYANQDGQGRGVDGTSSISDVVPLAIAGAALLAAIAVLIVFLRRRRAQA</sequence>
<keyword evidence="2" id="KW-0472">Membrane</keyword>
<feature type="compositionally biased region" description="Gly residues" evidence="1">
    <location>
        <begin position="127"/>
        <end position="141"/>
    </location>
</feature>
<feature type="compositionally biased region" description="Low complexity" evidence="1">
    <location>
        <begin position="142"/>
        <end position="156"/>
    </location>
</feature>
<keyword evidence="2" id="KW-0812">Transmembrane</keyword>
<protein>
    <recommendedName>
        <fullName evidence="6">Secreted protein</fullName>
    </recommendedName>
</protein>
<feature type="signal peptide" evidence="3">
    <location>
        <begin position="1"/>
        <end position="35"/>
    </location>
</feature>
<evidence type="ECO:0000313" key="5">
    <source>
        <dbReference type="Proteomes" id="UP001220577"/>
    </source>
</evidence>
<name>A0ABY7UDQ9_9CORY</name>
<evidence type="ECO:0000256" key="1">
    <source>
        <dbReference type="SAM" id="MobiDB-lite"/>
    </source>
</evidence>
<feature type="region of interest" description="Disordered" evidence="1">
    <location>
        <begin position="321"/>
        <end position="346"/>
    </location>
</feature>
<dbReference type="InterPro" id="IPR006311">
    <property type="entry name" value="TAT_signal"/>
</dbReference>
<feature type="compositionally biased region" description="Basic and acidic residues" evidence="1">
    <location>
        <begin position="173"/>
        <end position="183"/>
    </location>
</feature>
<accession>A0ABY7UDQ9</accession>
<keyword evidence="3" id="KW-0732">Signal</keyword>
<evidence type="ECO:0008006" key="6">
    <source>
        <dbReference type="Google" id="ProtNLM"/>
    </source>
</evidence>
<feature type="compositionally biased region" description="Polar residues" evidence="1">
    <location>
        <begin position="329"/>
        <end position="340"/>
    </location>
</feature>
<feature type="transmembrane region" description="Helical" evidence="2">
    <location>
        <begin position="354"/>
        <end position="375"/>
    </location>
</feature>
<proteinExistence type="predicted"/>
<reference evidence="4 5" key="1">
    <citation type="submission" date="2020-10" db="EMBL/GenBank/DDBJ databases">
        <title>Complete genome sequence of Corynebacterium ihumii DSM 45751.</title>
        <authorList>
            <person name="Ruckert C."/>
            <person name="Albersmeier A."/>
            <person name="Busche T."/>
            <person name="Jaenicke S."/>
            <person name="Winkler A."/>
            <person name="Friethjonsson O.H."/>
            <person name="Hreggviethsson G.O."/>
            <person name="Lambert C."/>
            <person name="Badcock D."/>
            <person name="Bernaerts K."/>
            <person name="Anne J."/>
            <person name="Economou A."/>
            <person name="Kalinowski J."/>
        </authorList>
    </citation>
    <scope>NUCLEOTIDE SEQUENCE [LARGE SCALE GENOMIC DNA]</scope>
    <source>
        <strain evidence="4 5">DSM 45751</strain>
    </source>
</reference>
<gene>
    <name evidence="4" type="ORF">CIHUM_05440</name>
</gene>
<evidence type="ECO:0000256" key="3">
    <source>
        <dbReference type="SAM" id="SignalP"/>
    </source>
</evidence>
<dbReference type="EMBL" id="CP063190">
    <property type="protein sequence ID" value="WCZ34511.1"/>
    <property type="molecule type" value="Genomic_DNA"/>
</dbReference>
<dbReference type="PROSITE" id="PS51318">
    <property type="entry name" value="TAT"/>
    <property type="match status" value="1"/>
</dbReference>
<feature type="region of interest" description="Disordered" evidence="1">
    <location>
        <begin position="122"/>
        <end position="217"/>
    </location>
</feature>
<feature type="chain" id="PRO_5046998502" description="Secreted protein" evidence="3">
    <location>
        <begin position="36"/>
        <end position="382"/>
    </location>
</feature>
<dbReference type="RefSeq" id="WP_051106395.1">
    <property type="nucleotide sequence ID" value="NZ_CP063190.1"/>
</dbReference>
<organism evidence="4 5">
    <name type="scientific">Corynebacterium ihumii</name>
    <dbReference type="NCBI Taxonomy" id="1232427"/>
    <lineage>
        <taxon>Bacteria</taxon>
        <taxon>Bacillati</taxon>
        <taxon>Actinomycetota</taxon>
        <taxon>Actinomycetes</taxon>
        <taxon>Mycobacteriales</taxon>
        <taxon>Corynebacteriaceae</taxon>
        <taxon>Corynebacterium</taxon>
    </lineage>
</organism>
<evidence type="ECO:0000256" key="2">
    <source>
        <dbReference type="SAM" id="Phobius"/>
    </source>
</evidence>
<keyword evidence="5" id="KW-1185">Reference proteome</keyword>